<sequence>MNNEDRLKENVEVTFQEYIQWVFEQNEHTYKDVGNLSIQQTNLVTTAIQEHQILDITWLFRKCRDEISLNKQNQAFNNLSHIIRHIFLFLLLLVKKKQEQTKLNTLMNSIGMKNEDTILAIYLADPNLSILNQKYALKLILQQGNNLQNNFRMIFQIWCELKDAKVDGLKLPESDNSFLQEFQRLHACLNMDSALLITVKNKEKKQQKEREIQLEKQINEQRLFQSSLRKEKIHSVKIMKIDCKKSYSLFLQPNGNIVKGKFWFPQNSLHLCPLWLSFNNEIFSFCNLNNLNSDLRLYCGFISYKGPVNDYFEPHTYDFDNETEGIMNTCSENILFKGRFKNGLFDGKNNRLYLNDLLFYYGEFKNGQKHGEGYTVEYYPQHIYMKGQYESNLKQGPFIDYKAKDLTQREKIFEKNGSKLEYYKNGIKYDKVPTDIQQYYASQNPSCNLLNFNEYGINNFQLASLRPGGWINSSVIDILLNQLISLVNYSNFTQQNIRILKTKTYFINCSQFQDIFGSMVTKDEKINHKIFNQIYDQGQSYLMKDNQTEKNIDKDIRIVFYFNLDRSHFLSAVYESQKLYLIDSLQDKRKAVLFQMTQFLQQLGLNVKEQYDSCKISQQQNSYDCGAYTIYYVSQIIKNQHLTIQQMIEKKYFEIAQSQINYLRYLIYQNLIGNGASIMEL</sequence>
<gene>
    <name evidence="4" type="ORF">PPENT_87.1.T0130451</name>
</gene>
<comment type="caution">
    <text evidence="4">The sequence shown here is derived from an EMBL/GenBank/DDBJ whole genome shotgun (WGS) entry which is preliminary data.</text>
</comment>
<keyword evidence="2" id="KW-0378">Hydrolase</keyword>
<dbReference type="PROSITE" id="PS50600">
    <property type="entry name" value="ULP_PROTEASE"/>
    <property type="match status" value="1"/>
</dbReference>
<evidence type="ECO:0000313" key="5">
    <source>
        <dbReference type="Proteomes" id="UP000689195"/>
    </source>
</evidence>
<dbReference type="EMBL" id="CAJJDO010000013">
    <property type="protein sequence ID" value="CAD8144888.1"/>
    <property type="molecule type" value="Genomic_DNA"/>
</dbReference>
<evidence type="ECO:0000313" key="4">
    <source>
        <dbReference type="EMBL" id="CAD8144888.1"/>
    </source>
</evidence>
<dbReference type="GO" id="GO:0008234">
    <property type="term" value="F:cysteine-type peptidase activity"/>
    <property type="evidence" value="ECO:0007669"/>
    <property type="project" value="InterPro"/>
</dbReference>
<dbReference type="OrthoDB" id="442460at2759"/>
<proteinExistence type="predicted"/>
<dbReference type="GO" id="GO:0006508">
    <property type="term" value="P:proteolysis"/>
    <property type="evidence" value="ECO:0007669"/>
    <property type="project" value="UniProtKB-KW"/>
</dbReference>
<accession>A0A8S1SZQ7</accession>
<dbReference type="InterPro" id="IPR003653">
    <property type="entry name" value="Peptidase_C48_C"/>
</dbReference>
<keyword evidence="5" id="KW-1185">Reference proteome</keyword>
<dbReference type="AlphaFoldDB" id="A0A8S1SZQ7"/>
<organism evidence="4 5">
    <name type="scientific">Paramecium pentaurelia</name>
    <dbReference type="NCBI Taxonomy" id="43138"/>
    <lineage>
        <taxon>Eukaryota</taxon>
        <taxon>Sar</taxon>
        <taxon>Alveolata</taxon>
        <taxon>Ciliophora</taxon>
        <taxon>Intramacronucleata</taxon>
        <taxon>Oligohymenophorea</taxon>
        <taxon>Peniculida</taxon>
        <taxon>Parameciidae</taxon>
        <taxon>Paramecium</taxon>
    </lineage>
</organism>
<evidence type="ECO:0000256" key="1">
    <source>
        <dbReference type="ARBA" id="ARBA00022670"/>
    </source>
</evidence>
<feature type="domain" description="Ubiquitin-like protease family profile" evidence="3">
    <location>
        <begin position="455"/>
        <end position="636"/>
    </location>
</feature>
<keyword evidence="1" id="KW-0645">Protease</keyword>
<dbReference type="Pfam" id="PF02902">
    <property type="entry name" value="Peptidase_C48"/>
    <property type="match status" value="1"/>
</dbReference>
<protein>
    <recommendedName>
        <fullName evidence="3">Ubiquitin-like protease family profile domain-containing protein</fullName>
    </recommendedName>
</protein>
<evidence type="ECO:0000259" key="3">
    <source>
        <dbReference type="PROSITE" id="PS50600"/>
    </source>
</evidence>
<name>A0A8S1SZQ7_9CILI</name>
<reference evidence="4" key="1">
    <citation type="submission" date="2021-01" db="EMBL/GenBank/DDBJ databases">
        <authorList>
            <consortium name="Genoscope - CEA"/>
            <person name="William W."/>
        </authorList>
    </citation>
    <scope>NUCLEOTIDE SEQUENCE</scope>
</reference>
<dbReference type="Proteomes" id="UP000689195">
    <property type="component" value="Unassembled WGS sequence"/>
</dbReference>
<evidence type="ECO:0000256" key="2">
    <source>
        <dbReference type="ARBA" id="ARBA00022801"/>
    </source>
</evidence>